<dbReference type="Pfam" id="PF03501">
    <property type="entry name" value="S10_plectin"/>
    <property type="match status" value="1"/>
</dbReference>
<dbReference type="Gene3D" id="1.10.10.10">
    <property type="entry name" value="Winged helix-like DNA-binding domain superfamily/Winged helix DNA-binding domain"/>
    <property type="match status" value="1"/>
</dbReference>
<organism evidence="8 9">
    <name type="scientific">Symbiochloris irregularis</name>
    <dbReference type="NCBI Taxonomy" id="706552"/>
    <lineage>
        <taxon>Eukaryota</taxon>
        <taxon>Viridiplantae</taxon>
        <taxon>Chlorophyta</taxon>
        <taxon>core chlorophytes</taxon>
        <taxon>Trebouxiophyceae</taxon>
        <taxon>Trebouxiales</taxon>
        <taxon>Trebouxiaceae</taxon>
        <taxon>Symbiochloris</taxon>
    </lineage>
</organism>
<feature type="compositionally biased region" description="Gly residues" evidence="6">
    <location>
        <begin position="166"/>
        <end position="180"/>
    </location>
</feature>
<feature type="domain" description="Plectin/eS10 N-terminal" evidence="7">
    <location>
        <begin position="3"/>
        <end position="95"/>
    </location>
</feature>
<evidence type="ECO:0000256" key="1">
    <source>
        <dbReference type="ARBA" id="ARBA00004496"/>
    </source>
</evidence>
<dbReference type="EMBL" id="JALJOQ010000137">
    <property type="protein sequence ID" value="KAK9794603.1"/>
    <property type="molecule type" value="Genomic_DNA"/>
</dbReference>
<evidence type="ECO:0000256" key="4">
    <source>
        <dbReference type="ARBA" id="ARBA00022980"/>
    </source>
</evidence>
<feature type="compositionally biased region" description="Basic and acidic residues" evidence="6">
    <location>
        <begin position="97"/>
        <end position="120"/>
    </location>
</feature>
<accession>A0AAW1NQD0</accession>
<evidence type="ECO:0000256" key="2">
    <source>
        <dbReference type="ARBA" id="ARBA00007278"/>
    </source>
</evidence>
<comment type="similarity">
    <text evidence="2">Belongs to the eukaryotic ribosomal protein eS10 family.</text>
</comment>
<sequence length="180" mass="19993">MLIPKKNRREVYKYLFQEGVLYAEKDFNLAEHPEIKSVPNLQVIKLMQSFKSKELVTERFAWRHYYWFLTDAGIDHLREYLNLPAEIVPATLKKSTRPLERDTRGPPRRFDGDRPPRRFDGPPGSGDGGYRQGPRREGGGFGGGGFGRGGPTDKAGAPGGYNPEFGGRGGGFGRGGPPAQ</sequence>
<dbReference type="AlphaFoldDB" id="A0AAW1NQD0"/>
<gene>
    <name evidence="8" type="ORF">WJX73_006088</name>
</gene>
<proteinExistence type="inferred from homology"/>
<evidence type="ECO:0000259" key="7">
    <source>
        <dbReference type="Pfam" id="PF03501"/>
    </source>
</evidence>
<evidence type="ECO:0000256" key="3">
    <source>
        <dbReference type="ARBA" id="ARBA00022490"/>
    </source>
</evidence>
<dbReference type="GO" id="GO:0022627">
    <property type="term" value="C:cytosolic small ribosomal subunit"/>
    <property type="evidence" value="ECO:0007669"/>
    <property type="project" value="TreeGrafter"/>
</dbReference>
<comment type="caution">
    <text evidence="8">The sequence shown here is derived from an EMBL/GenBank/DDBJ whole genome shotgun (WGS) entry which is preliminary data.</text>
</comment>
<evidence type="ECO:0000313" key="9">
    <source>
        <dbReference type="Proteomes" id="UP001465755"/>
    </source>
</evidence>
<keyword evidence="5" id="KW-0687">Ribonucleoprotein</keyword>
<dbReference type="FunFam" id="1.10.10.10:FF:000025">
    <property type="entry name" value="40S ribosomal protein S10"/>
    <property type="match status" value="1"/>
</dbReference>
<feature type="compositionally biased region" description="Gly residues" evidence="6">
    <location>
        <begin position="139"/>
        <end position="150"/>
    </location>
</feature>
<evidence type="ECO:0000256" key="6">
    <source>
        <dbReference type="SAM" id="MobiDB-lite"/>
    </source>
</evidence>
<reference evidence="8 9" key="1">
    <citation type="journal article" date="2024" name="Nat. Commun.">
        <title>Phylogenomics reveals the evolutionary origins of lichenization in chlorophyte algae.</title>
        <authorList>
            <person name="Puginier C."/>
            <person name="Libourel C."/>
            <person name="Otte J."/>
            <person name="Skaloud P."/>
            <person name="Haon M."/>
            <person name="Grisel S."/>
            <person name="Petersen M."/>
            <person name="Berrin J.G."/>
            <person name="Delaux P.M."/>
            <person name="Dal Grande F."/>
            <person name="Keller J."/>
        </authorList>
    </citation>
    <scope>NUCLEOTIDE SEQUENCE [LARGE SCALE GENOMIC DNA]</scope>
    <source>
        <strain evidence="8 9">SAG 2036</strain>
    </source>
</reference>
<comment type="subcellular location">
    <subcellularLocation>
        <location evidence="1">Cytoplasm</location>
    </subcellularLocation>
</comment>
<dbReference type="InterPro" id="IPR036388">
    <property type="entry name" value="WH-like_DNA-bd_sf"/>
</dbReference>
<dbReference type="PANTHER" id="PTHR12146">
    <property type="entry name" value="40S RIBOSOMAL PROTEIN S10"/>
    <property type="match status" value="1"/>
</dbReference>
<dbReference type="InterPro" id="IPR037447">
    <property type="entry name" value="Ribosomal_eS10"/>
</dbReference>
<dbReference type="InterPro" id="IPR005326">
    <property type="entry name" value="Plectin_eS10_N"/>
</dbReference>
<name>A0AAW1NQD0_9CHLO</name>
<protein>
    <recommendedName>
        <fullName evidence="7">Plectin/eS10 N-terminal domain-containing protein</fullName>
    </recommendedName>
</protein>
<dbReference type="PANTHER" id="PTHR12146:SF0">
    <property type="entry name" value="RIBOSOMAL PROTEIN S10"/>
    <property type="match status" value="1"/>
</dbReference>
<keyword evidence="9" id="KW-1185">Reference proteome</keyword>
<dbReference type="GO" id="GO:0003735">
    <property type="term" value="F:structural constituent of ribosome"/>
    <property type="evidence" value="ECO:0007669"/>
    <property type="project" value="TreeGrafter"/>
</dbReference>
<feature type="region of interest" description="Disordered" evidence="6">
    <location>
        <begin position="94"/>
        <end position="180"/>
    </location>
</feature>
<dbReference type="GO" id="GO:0003723">
    <property type="term" value="F:RNA binding"/>
    <property type="evidence" value="ECO:0007669"/>
    <property type="project" value="TreeGrafter"/>
</dbReference>
<dbReference type="Proteomes" id="UP001465755">
    <property type="component" value="Unassembled WGS sequence"/>
</dbReference>
<keyword evidence="3" id="KW-0963">Cytoplasm</keyword>
<keyword evidence="4" id="KW-0689">Ribosomal protein</keyword>
<evidence type="ECO:0000313" key="8">
    <source>
        <dbReference type="EMBL" id="KAK9794603.1"/>
    </source>
</evidence>
<evidence type="ECO:0000256" key="5">
    <source>
        <dbReference type="ARBA" id="ARBA00023274"/>
    </source>
</evidence>